<dbReference type="InterPro" id="IPR036424">
    <property type="entry name" value="UPP_synth-like_sf"/>
</dbReference>
<protein>
    <recommendedName>
        <fullName evidence="5">ditrans,polycis-polyprenyl diphosphate synthase [(2E,6E)-farnesyldiphosphate specific]</fullName>
        <ecNumber evidence="5">2.5.1.87</ecNumber>
    </recommendedName>
</protein>
<comment type="cofactor">
    <cofactor evidence="1">
        <name>Mg(2+)</name>
        <dbReference type="ChEBI" id="CHEBI:18420"/>
    </cofactor>
</comment>
<dbReference type="Proteomes" id="UP000037510">
    <property type="component" value="Unassembled WGS sequence"/>
</dbReference>
<dbReference type="EC" id="2.5.1.87" evidence="5"/>
<evidence type="ECO:0000313" key="15">
    <source>
        <dbReference type="Proteomes" id="UP000037510"/>
    </source>
</evidence>
<dbReference type="SUPFAM" id="SSF64005">
    <property type="entry name" value="Undecaprenyl diphosphate synthase"/>
    <property type="match status" value="1"/>
</dbReference>
<gene>
    <name evidence="14" type="ORF">OBRU01_19465</name>
</gene>
<comment type="pathway">
    <text evidence="3">Protein modification; protein glycosylation.</text>
</comment>
<keyword evidence="8" id="KW-0256">Endoplasmic reticulum</keyword>
<dbReference type="Gene3D" id="3.40.1180.10">
    <property type="entry name" value="Decaprenyl diphosphate synthase-like"/>
    <property type="match status" value="1"/>
</dbReference>
<dbReference type="EMBL" id="JTDY01004856">
    <property type="protein sequence ID" value="KOB67672.1"/>
    <property type="molecule type" value="Genomic_DNA"/>
</dbReference>
<keyword evidence="15" id="KW-1185">Reference proteome</keyword>
<dbReference type="AlphaFoldDB" id="A0A0L7KWQ9"/>
<evidence type="ECO:0000256" key="5">
    <source>
        <dbReference type="ARBA" id="ARBA00012596"/>
    </source>
</evidence>
<evidence type="ECO:0000256" key="3">
    <source>
        <dbReference type="ARBA" id="ARBA00004922"/>
    </source>
</evidence>
<evidence type="ECO:0000256" key="11">
    <source>
        <dbReference type="ARBA" id="ARBA00023136"/>
    </source>
</evidence>
<proteinExistence type="inferred from homology"/>
<dbReference type="GO" id="GO:1904423">
    <property type="term" value="C:dehydrodolichyl diphosphate synthase complex"/>
    <property type="evidence" value="ECO:0007669"/>
    <property type="project" value="InterPro"/>
</dbReference>
<comment type="similarity">
    <text evidence="4">Belongs to the UPP synthase family.</text>
</comment>
<evidence type="ECO:0000256" key="2">
    <source>
        <dbReference type="ARBA" id="ARBA00004586"/>
    </source>
</evidence>
<keyword evidence="13" id="KW-0732">Signal</keyword>
<comment type="caution">
    <text evidence="14">The sequence shown here is derived from an EMBL/GenBank/DDBJ whole genome shotgun (WGS) entry which is preliminary data.</text>
</comment>
<comment type="subcellular location">
    <subcellularLocation>
        <location evidence="2">Endoplasmic reticulum membrane</location>
    </subcellularLocation>
</comment>
<evidence type="ECO:0000256" key="4">
    <source>
        <dbReference type="ARBA" id="ARBA00005432"/>
    </source>
</evidence>
<keyword evidence="14" id="KW-0675">Receptor</keyword>
<evidence type="ECO:0000256" key="8">
    <source>
        <dbReference type="ARBA" id="ARBA00022824"/>
    </source>
</evidence>
<accession>A0A0L7KWQ9</accession>
<evidence type="ECO:0000256" key="12">
    <source>
        <dbReference type="ARBA" id="ARBA00047353"/>
    </source>
</evidence>
<keyword evidence="11" id="KW-0472">Membrane</keyword>
<organism evidence="14 15">
    <name type="scientific">Operophtera brumata</name>
    <name type="common">Winter moth</name>
    <name type="synonym">Phalaena brumata</name>
    <dbReference type="NCBI Taxonomy" id="104452"/>
    <lineage>
        <taxon>Eukaryota</taxon>
        <taxon>Metazoa</taxon>
        <taxon>Ecdysozoa</taxon>
        <taxon>Arthropoda</taxon>
        <taxon>Hexapoda</taxon>
        <taxon>Insecta</taxon>
        <taxon>Pterygota</taxon>
        <taxon>Neoptera</taxon>
        <taxon>Endopterygota</taxon>
        <taxon>Lepidoptera</taxon>
        <taxon>Glossata</taxon>
        <taxon>Ditrysia</taxon>
        <taxon>Geometroidea</taxon>
        <taxon>Geometridae</taxon>
        <taxon>Larentiinae</taxon>
        <taxon>Operophtera</taxon>
    </lineage>
</organism>
<dbReference type="PANTHER" id="PTHR21528">
    <property type="entry name" value="DEHYDRODOLICHYL DIPHOSPHATE SYNTHASE COMPLEX SUBUNIT NUS1"/>
    <property type="match status" value="1"/>
</dbReference>
<sequence>MLSRLLRQLLLSVIHLVMDVLVAVQNFYKQLSAKKCSLQEEKTTKSDIMKLLEHVPRITKGPKHVVFLADTDNHTFSDLAHIVIWSLVAGIPYVSFHDITEKHKKGIPGCIKWSNKPDLNGYSNGIQAHTVNINIFTDIDGRARIAQCIRSIAENKITLNSETNDFTAQDLDKVVSLVYPPIPEPEIVLYTGVSCCTHGCLPWQIRLTEFIRLSLDHSVNIDSYVGAMYKYSRCDQRFGK</sequence>
<evidence type="ECO:0000256" key="1">
    <source>
        <dbReference type="ARBA" id="ARBA00001946"/>
    </source>
</evidence>
<name>A0A0L7KWQ9_OPEBR</name>
<comment type="catalytic activity">
    <reaction evidence="12">
        <text>n isopentenyl diphosphate + (2E,6E)-farnesyl diphosphate = a di-trans,poly-cis-polyprenyl diphosphate + n diphosphate</text>
        <dbReference type="Rhea" id="RHEA:53008"/>
        <dbReference type="Rhea" id="RHEA-COMP:19494"/>
        <dbReference type="ChEBI" id="CHEBI:33019"/>
        <dbReference type="ChEBI" id="CHEBI:128769"/>
        <dbReference type="ChEBI" id="CHEBI:136960"/>
        <dbReference type="ChEBI" id="CHEBI:175763"/>
        <dbReference type="EC" id="2.5.1.87"/>
    </reaction>
</comment>
<dbReference type="PANTHER" id="PTHR21528:SF0">
    <property type="entry name" value="DEHYDRODOLICHYL DIPHOSPHATE SYNTHASE COMPLEX SUBUNIT NUS1"/>
    <property type="match status" value="1"/>
</dbReference>
<evidence type="ECO:0000313" key="14">
    <source>
        <dbReference type="EMBL" id="KOB67672.1"/>
    </source>
</evidence>
<feature type="signal peptide" evidence="13">
    <location>
        <begin position="1"/>
        <end position="24"/>
    </location>
</feature>
<dbReference type="GO" id="GO:0045547">
    <property type="term" value="F:ditrans,polycis-polyprenyl diphosphate synthase [(2E,6E)-farnesyl diphosphate specific] activity"/>
    <property type="evidence" value="ECO:0007669"/>
    <property type="project" value="UniProtKB-EC"/>
</dbReference>
<dbReference type="UniPathway" id="UPA00378"/>
<evidence type="ECO:0000256" key="13">
    <source>
        <dbReference type="SAM" id="SignalP"/>
    </source>
</evidence>
<evidence type="ECO:0000256" key="9">
    <source>
        <dbReference type="ARBA" id="ARBA00022842"/>
    </source>
</evidence>
<keyword evidence="9" id="KW-0460">Magnesium</keyword>
<dbReference type="InterPro" id="IPR038887">
    <property type="entry name" value="Nus1/NgBR"/>
</dbReference>
<keyword evidence="6" id="KW-0808">Transferase</keyword>
<reference evidence="14 15" key="1">
    <citation type="journal article" date="2015" name="Genome Biol. Evol.">
        <title>The genome of winter moth (Operophtera brumata) provides a genomic perspective on sexual dimorphism and phenology.</title>
        <authorList>
            <person name="Derks M.F."/>
            <person name="Smit S."/>
            <person name="Salis L."/>
            <person name="Schijlen E."/>
            <person name="Bossers A."/>
            <person name="Mateman C."/>
            <person name="Pijl A.S."/>
            <person name="de Ridder D."/>
            <person name="Groenen M.A."/>
            <person name="Visser M.E."/>
            <person name="Megens H.J."/>
        </authorList>
    </citation>
    <scope>NUCLEOTIDE SEQUENCE [LARGE SCALE GENOMIC DNA]</scope>
    <source>
        <strain evidence="14">WM2013NL</strain>
        <tissue evidence="14">Head and thorax</tissue>
    </source>
</reference>
<evidence type="ECO:0000256" key="10">
    <source>
        <dbReference type="ARBA" id="ARBA00022989"/>
    </source>
</evidence>
<evidence type="ECO:0000256" key="7">
    <source>
        <dbReference type="ARBA" id="ARBA00022692"/>
    </source>
</evidence>
<keyword evidence="7" id="KW-0812">Transmembrane</keyword>
<dbReference type="STRING" id="104452.A0A0L7KWQ9"/>
<evidence type="ECO:0000256" key="6">
    <source>
        <dbReference type="ARBA" id="ARBA00022679"/>
    </source>
</evidence>
<dbReference type="GO" id="GO:0005789">
    <property type="term" value="C:endoplasmic reticulum membrane"/>
    <property type="evidence" value="ECO:0007669"/>
    <property type="project" value="UniProtKB-SubCell"/>
</dbReference>
<feature type="chain" id="PRO_5005572857" description="ditrans,polycis-polyprenyl diphosphate synthase [(2E,6E)-farnesyldiphosphate specific]" evidence="13">
    <location>
        <begin position="25"/>
        <end position="240"/>
    </location>
</feature>
<keyword evidence="10" id="KW-1133">Transmembrane helix</keyword>